<evidence type="ECO:0000313" key="2">
    <source>
        <dbReference type="EMBL" id="SHG76348.1"/>
    </source>
</evidence>
<dbReference type="Pfam" id="PF09346">
    <property type="entry name" value="SMI1_KNR4"/>
    <property type="match status" value="1"/>
</dbReference>
<dbReference type="InterPro" id="IPR018958">
    <property type="entry name" value="Knr4/Smi1-like_dom"/>
</dbReference>
<evidence type="ECO:0000313" key="3">
    <source>
        <dbReference type="Proteomes" id="UP000184079"/>
    </source>
</evidence>
<keyword evidence="3" id="KW-1185">Reference proteome</keyword>
<dbReference type="Gene3D" id="3.40.1580.10">
    <property type="entry name" value="SMI1/KNR4-like"/>
    <property type="match status" value="1"/>
</dbReference>
<protein>
    <recommendedName>
        <fullName evidence="1">Knr4/Smi1-like domain-containing protein</fullName>
    </recommendedName>
</protein>
<dbReference type="AlphaFoldDB" id="A0A1M5MG45"/>
<dbReference type="RefSeq" id="WP_073004798.1">
    <property type="nucleotide sequence ID" value="NZ_FQXD01000001.1"/>
</dbReference>
<dbReference type="OrthoDB" id="3375677at2"/>
<dbReference type="Proteomes" id="UP000184079">
    <property type="component" value="Unassembled WGS sequence"/>
</dbReference>
<dbReference type="EMBL" id="FQXD01000001">
    <property type="protein sequence ID" value="SHG76348.1"/>
    <property type="molecule type" value="Genomic_DNA"/>
</dbReference>
<accession>A0A1M5MG45</accession>
<dbReference type="SUPFAM" id="SSF160631">
    <property type="entry name" value="SMI1/KNR4-like"/>
    <property type="match status" value="1"/>
</dbReference>
<dbReference type="InterPro" id="IPR037883">
    <property type="entry name" value="Knr4/Smi1-like_sf"/>
</dbReference>
<gene>
    <name evidence="2" type="ORF">SAMN05421807_101491</name>
</gene>
<name>A0A1M5MG45_9BACI</name>
<evidence type="ECO:0000259" key="1">
    <source>
        <dbReference type="Pfam" id="PF09346"/>
    </source>
</evidence>
<sequence length="169" mass="19802">MTKIEQLLTQVKTLPYCRIFEPNGLPTIDEKKHILPEDIEHFYSLCGGLALYENEEYPVYFVSPEEFVLANPVIVGELCEEDISSSWYIVCNDGKDEYLTIDLSKERLGRCYDSFFDRHALVGESQIIATSFTDLLERLIKNKGQHWYWLKDDFNYFGDAYDDFNQELL</sequence>
<organism evidence="2 3">
    <name type="scientific">Virgibacillus chiguensis</name>
    <dbReference type="NCBI Taxonomy" id="411959"/>
    <lineage>
        <taxon>Bacteria</taxon>
        <taxon>Bacillati</taxon>
        <taxon>Bacillota</taxon>
        <taxon>Bacilli</taxon>
        <taxon>Bacillales</taxon>
        <taxon>Bacillaceae</taxon>
        <taxon>Virgibacillus</taxon>
    </lineage>
</organism>
<reference evidence="3" key="1">
    <citation type="submission" date="2016-11" db="EMBL/GenBank/DDBJ databases">
        <authorList>
            <person name="Varghese N."/>
            <person name="Submissions S."/>
        </authorList>
    </citation>
    <scope>NUCLEOTIDE SEQUENCE [LARGE SCALE GENOMIC DNA]</scope>
    <source>
        <strain evidence="3">CGMCC 1.6496</strain>
    </source>
</reference>
<feature type="domain" description="Knr4/Smi1-like" evidence="1">
    <location>
        <begin position="35"/>
        <end position="138"/>
    </location>
</feature>
<proteinExistence type="predicted"/>